<evidence type="ECO:0000256" key="1">
    <source>
        <dbReference type="SAM" id="MobiDB-lite"/>
    </source>
</evidence>
<protein>
    <submittedName>
        <fullName evidence="2">Uncharacterized protein</fullName>
    </submittedName>
</protein>
<feature type="region of interest" description="Disordered" evidence="1">
    <location>
        <begin position="1"/>
        <end position="42"/>
    </location>
</feature>
<comment type="caution">
    <text evidence="2">The sequence shown here is derived from an EMBL/GenBank/DDBJ whole genome shotgun (WGS) entry which is preliminary data.</text>
</comment>
<feature type="compositionally biased region" description="Basic and acidic residues" evidence="1">
    <location>
        <begin position="94"/>
        <end position="104"/>
    </location>
</feature>
<sequence>MCPPRLPDSSNQPRDGPSSGRGDDHPLGVTPACRGEKLQSGQGNGGAVIAFLGLEVGDPSTWHRPVTLHFITLPAKIHSPACNSVPRRKASSRPGEERSSDRHSGARNWRSLCLGPARDATLHLHAPSKNPQSGMQLPPRLWNLYSALHTSRRRRQDTVPPVVEIRTGDFISLPEGLANTPSSCLASSTSLPGSQPCSSDHSSRPTTPAWVLYDLAAVRAALIPVPDLSEGSANAPASVFAGRSSAASAPVSAGGQPVAPAPVSAGGQPVAPSPGLHRRSSRLRCRSQGSTVASQESPAAFPDSSGFCTTFQSFSGSRTAFQSFCGSKSSVPQPAVKPSEPPLADEKTEPQLTDRSLSRVPEFREGFMYEPPPSQVPRGVHG</sequence>
<dbReference type="EMBL" id="JAHHUM010000171">
    <property type="protein sequence ID" value="KAK5622190.1"/>
    <property type="molecule type" value="Genomic_DNA"/>
</dbReference>
<feature type="region of interest" description="Disordered" evidence="1">
    <location>
        <begin position="181"/>
        <end position="204"/>
    </location>
</feature>
<feature type="region of interest" description="Disordered" evidence="1">
    <location>
        <begin position="327"/>
        <end position="357"/>
    </location>
</feature>
<feature type="region of interest" description="Disordered" evidence="1">
    <location>
        <begin position="363"/>
        <end position="382"/>
    </location>
</feature>
<feature type="region of interest" description="Disordered" evidence="1">
    <location>
        <begin position="247"/>
        <end position="281"/>
    </location>
</feature>
<reference evidence="2 3" key="1">
    <citation type="submission" date="2021-06" db="EMBL/GenBank/DDBJ databases">
        <authorList>
            <person name="Palmer J.M."/>
        </authorList>
    </citation>
    <scope>NUCLEOTIDE SEQUENCE [LARGE SCALE GENOMIC DNA]</scope>
    <source>
        <strain evidence="2 3">MEX-2019</strain>
        <tissue evidence="2">Muscle</tissue>
    </source>
</reference>
<feature type="region of interest" description="Disordered" evidence="1">
    <location>
        <begin position="81"/>
        <end position="108"/>
    </location>
</feature>
<dbReference type="AlphaFoldDB" id="A0AAV9SLL3"/>
<proteinExistence type="predicted"/>
<keyword evidence="3" id="KW-1185">Reference proteome</keyword>
<organism evidence="2 3">
    <name type="scientific">Crenichthys baileyi</name>
    <name type="common">White River springfish</name>
    <dbReference type="NCBI Taxonomy" id="28760"/>
    <lineage>
        <taxon>Eukaryota</taxon>
        <taxon>Metazoa</taxon>
        <taxon>Chordata</taxon>
        <taxon>Craniata</taxon>
        <taxon>Vertebrata</taxon>
        <taxon>Euteleostomi</taxon>
        <taxon>Actinopterygii</taxon>
        <taxon>Neopterygii</taxon>
        <taxon>Teleostei</taxon>
        <taxon>Neoteleostei</taxon>
        <taxon>Acanthomorphata</taxon>
        <taxon>Ovalentaria</taxon>
        <taxon>Atherinomorphae</taxon>
        <taxon>Cyprinodontiformes</taxon>
        <taxon>Goodeidae</taxon>
        <taxon>Crenichthys</taxon>
    </lineage>
</organism>
<gene>
    <name evidence="2" type="ORF">CRENBAI_008249</name>
</gene>
<accession>A0AAV9SLL3</accession>
<evidence type="ECO:0000313" key="3">
    <source>
        <dbReference type="Proteomes" id="UP001311232"/>
    </source>
</evidence>
<name>A0AAV9SLL3_9TELE</name>
<dbReference type="Proteomes" id="UP001311232">
    <property type="component" value="Unassembled WGS sequence"/>
</dbReference>
<evidence type="ECO:0000313" key="2">
    <source>
        <dbReference type="EMBL" id="KAK5622190.1"/>
    </source>
</evidence>